<comment type="similarity">
    <text evidence="2">Belongs to the bacterial sugar transferase family.</text>
</comment>
<dbReference type="Pfam" id="PF02397">
    <property type="entry name" value="Bac_transf"/>
    <property type="match status" value="1"/>
</dbReference>
<evidence type="ECO:0000256" key="6">
    <source>
        <dbReference type="ARBA" id="ARBA00023136"/>
    </source>
</evidence>
<name>A0A1I7B3F1_9GAMM</name>
<feature type="transmembrane region" description="Helical" evidence="7">
    <location>
        <begin position="21"/>
        <end position="38"/>
    </location>
</feature>
<sequence>MEGMDVTYPYERRHSRWYEQFLLGLPFQLLVGLSLVIALPSLERWGWGFWQVLPDHRVNTIVAIGVAFVTIVLCLRRFTRFPGVQVAAYIAPTVSLAFLVVVAILFFAREEYTRQVLFTGYLASLIWFFAGYFIGRRYRRLKIAVVPAGQALKLQPSPRVELRHLSSPEPDGTRYDAIVADLRSESLGAEWEKFLAECTLCRIPVYHVRQMQESISGRVRIDHLSENEFGSLLPSAIYARFKRVFDIVGALLLLPALTPIMLVTAWAIKKDSAGPALFLQQRMGYRGVPFKVFKFRSMYIDQRGKGFTDGDDDPRITPVGKVIRKYRLDELPQLFNVLKGEMSFIGPRPESMELSEWYERDVPFFRYRHVVRPGISGWAQVEQGYAAEVDGMITKLQYDFFYIKHFSLWLDILIAFKTLRTIFTGYGSR</sequence>
<evidence type="ECO:0000313" key="9">
    <source>
        <dbReference type="EMBL" id="SFT81729.1"/>
    </source>
</evidence>
<keyword evidence="6 7" id="KW-0472">Membrane</keyword>
<dbReference type="GO" id="GO:0016780">
    <property type="term" value="F:phosphotransferase activity, for other substituted phosphate groups"/>
    <property type="evidence" value="ECO:0007669"/>
    <property type="project" value="TreeGrafter"/>
</dbReference>
<dbReference type="AlphaFoldDB" id="A0A1I7B3F1"/>
<evidence type="ECO:0000256" key="1">
    <source>
        <dbReference type="ARBA" id="ARBA00004141"/>
    </source>
</evidence>
<accession>A0A1I7B3F1</accession>
<evidence type="ECO:0000259" key="8">
    <source>
        <dbReference type="Pfam" id="PF02397"/>
    </source>
</evidence>
<evidence type="ECO:0000256" key="7">
    <source>
        <dbReference type="SAM" id="Phobius"/>
    </source>
</evidence>
<dbReference type="InterPro" id="IPR017475">
    <property type="entry name" value="EPS_sugar_tfrase"/>
</dbReference>
<dbReference type="RefSeq" id="WP_217641061.1">
    <property type="nucleotide sequence ID" value="NZ_FPAQ01000022.1"/>
</dbReference>
<protein>
    <submittedName>
        <fullName evidence="9">Exopolysaccharide biosynthesis polyprenyl glycosylphosphotransferase</fullName>
    </submittedName>
</protein>
<dbReference type="GO" id="GO:0016020">
    <property type="term" value="C:membrane"/>
    <property type="evidence" value="ECO:0007669"/>
    <property type="project" value="UniProtKB-SubCell"/>
</dbReference>
<evidence type="ECO:0000313" key="10">
    <source>
        <dbReference type="Proteomes" id="UP000199594"/>
    </source>
</evidence>
<organism evidence="9 10">
    <name type="scientific">Halomonas saccharevitans</name>
    <dbReference type="NCBI Taxonomy" id="416872"/>
    <lineage>
        <taxon>Bacteria</taxon>
        <taxon>Pseudomonadati</taxon>
        <taxon>Pseudomonadota</taxon>
        <taxon>Gammaproteobacteria</taxon>
        <taxon>Oceanospirillales</taxon>
        <taxon>Halomonadaceae</taxon>
        <taxon>Halomonas</taxon>
    </lineage>
</organism>
<evidence type="ECO:0000256" key="3">
    <source>
        <dbReference type="ARBA" id="ARBA00022679"/>
    </source>
</evidence>
<keyword evidence="3 9" id="KW-0808">Transferase</keyword>
<dbReference type="Proteomes" id="UP000199594">
    <property type="component" value="Unassembled WGS sequence"/>
</dbReference>
<comment type="subcellular location">
    <subcellularLocation>
        <location evidence="1">Membrane</location>
        <topology evidence="1">Multi-pass membrane protein</topology>
    </subcellularLocation>
</comment>
<dbReference type="PANTHER" id="PTHR30576">
    <property type="entry name" value="COLANIC BIOSYNTHESIS UDP-GLUCOSE LIPID CARRIER TRANSFERASE"/>
    <property type="match status" value="1"/>
</dbReference>
<gene>
    <name evidence="9" type="ORF">SAMN04487956_12231</name>
</gene>
<feature type="transmembrane region" description="Helical" evidence="7">
    <location>
        <begin position="58"/>
        <end position="75"/>
    </location>
</feature>
<proteinExistence type="inferred from homology"/>
<evidence type="ECO:0000256" key="4">
    <source>
        <dbReference type="ARBA" id="ARBA00022692"/>
    </source>
</evidence>
<feature type="transmembrane region" description="Helical" evidence="7">
    <location>
        <begin position="114"/>
        <end position="134"/>
    </location>
</feature>
<feature type="transmembrane region" description="Helical" evidence="7">
    <location>
        <begin position="244"/>
        <end position="268"/>
    </location>
</feature>
<dbReference type="PANTHER" id="PTHR30576:SF0">
    <property type="entry name" value="UNDECAPRENYL-PHOSPHATE N-ACETYLGALACTOSAMINYL 1-PHOSPHATE TRANSFERASE-RELATED"/>
    <property type="match status" value="1"/>
</dbReference>
<evidence type="ECO:0000256" key="2">
    <source>
        <dbReference type="ARBA" id="ARBA00006464"/>
    </source>
</evidence>
<dbReference type="NCBIfam" id="TIGR03025">
    <property type="entry name" value="EPS_sugtrans"/>
    <property type="match status" value="1"/>
</dbReference>
<reference evidence="9 10" key="1">
    <citation type="submission" date="2016-10" db="EMBL/GenBank/DDBJ databases">
        <authorList>
            <person name="de Groot N.N."/>
        </authorList>
    </citation>
    <scope>NUCLEOTIDE SEQUENCE [LARGE SCALE GENOMIC DNA]</scope>
    <source>
        <strain evidence="9 10">CGMCC 1.6493</strain>
    </source>
</reference>
<evidence type="ECO:0000256" key="5">
    <source>
        <dbReference type="ARBA" id="ARBA00022989"/>
    </source>
</evidence>
<dbReference type="InterPro" id="IPR003362">
    <property type="entry name" value="Bact_transf"/>
</dbReference>
<feature type="transmembrane region" description="Helical" evidence="7">
    <location>
        <begin position="87"/>
        <end position="108"/>
    </location>
</feature>
<keyword evidence="5 7" id="KW-1133">Transmembrane helix</keyword>
<dbReference type="EMBL" id="FPAQ01000022">
    <property type="protein sequence ID" value="SFT81729.1"/>
    <property type="molecule type" value="Genomic_DNA"/>
</dbReference>
<feature type="domain" description="Bacterial sugar transferase" evidence="8">
    <location>
        <begin position="242"/>
        <end position="423"/>
    </location>
</feature>
<keyword evidence="4 7" id="KW-0812">Transmembrane</keyword>